<evidence type="ECO:0000313" key="3">
    <source>
        <dbReference type="Proteomes" id="UP001597168"/>
    </source>
</evidence>
<dbReference type="RefSeq" id="WP_380719491.1">
    <property type="nucleotide sequence ID" value="NZ_JBHTLK010000007.1"/>
</dbReference>
<reference evidence="3" key="1">
    <citation type="journal article" date="2019" name="Int. J. Syst. Evol. Microbiol.">
        <title>The Global Catalogue of Microorganisms (GCM) 10K type strain sequencing project: providing services to taxonomists for standard genome sequencing and annotation.</title>
        <authorList>
            <consortium name="The Broad Institute Genomics Platform"/>
            <consortium name="The Broad Institute Genome Sequencing Center for Infectious Disease"/>
            <person name="Wu L."/>
            <person name="Ma J."/>
        </authorList>
    </citation>
    <scope>NUCLEOTIDE SEQUENCE [LARGE SCALE GENOMIC DNA]</scope>
    <source>
        <strain evidence="3">CCUG 60214</strain>
    </source>
</reference>
<protein>
    <submittedName>
        <fullName evidence="2">DUF262 domain-containing protein</fullName>
    </submittedName>
</protein>
<dbReference type="Proteomes" id="UP001597168">
    <property type="component" value="Unassembled WGS sequence"/>
</dbReference>
<dbReference type="InterPro" id="IPR004919">
    <property type="entry name" value="GmrSD_N"/>
</dbReference>
<dbReference type="Pfam" id="PF03235">
    <property type="entry name" value="GmrSD_N"/>
    <property type="match status" value="1"/>
</dbReference>
<keyword evidence="3" id="KW-1185">Reference proteome</keyword>
<gene>
    <name evidence="2" type="ORF">ACFQ3T_03035</name>
</gene>
<feature type="domain" description="GmrSD restriction endonucleases N-terminal" evidence="1">
    <location>
        <begin position="38"/>
        <end position="221"/>
    </location>
</feature>
<evidence type="ECO:0000313" key="2">
    <source>
        <dbReference type="EMBL" id="MFD1146091.1"/>
    </source>
</evidence>
<comment type="caution">
    <text evidence="2">The sequence shown here is derived from an EMBL/GenBank/DDBJ whole genome shotgun (WGS) entry which is preliminary data.</text>
</comment>
<evidence type="ECO:0000259" key="1">
    <source>
        <dbReference type="Pfam" id="PF03235"/>
    </source>
</evidence>
<dbReference type="PANTHER" id="PTHR39639:SF1">
    <property type="entry name" value="DUF262 DOMAIN-CONTAINING PROTEIN"/>
    <property type="match status" value="1"/>
</dbReference>
<dbReference type="EMBL" id="JBHTLK010000007">
    <property type="protein sequence ID" value="MFD1146091.1"/>
    <property type="molecule type" value="Genomic_DNA"/>
</dbReference>
<accession>A0ABW3QLY1</accession>
<name>A0ABW3QLY1_9PSEU</name>
<sequence>MRVLDLGEFEADFGEEESFPDGQVDEYDLTSSPNDFNITTLVNFIDSGVVKIPGFQRHYVWDIKRASKLIESLIIGIPVPQIFLYEQTKNEFLVVDGQQRLMTIYYFVKGRFPRKDRRARIRRVFNEYGMVPENILQDSEYFDPFILRLPTLKSGGQNKFTGLEYETLEDYRTQFDLRTIRNVIIKQVKPQHDDSSIYEIFHRLNAGGVLLTPQEIRLSLYHSKFYELLFRLNLNDDWRTLIGEPEPDLHMRDVEVLLRGVALWRNQEQYRGSMVRFLNEFSQHAQGFGESELREIEDTVLWFVESSRSIRPEELQTRHSRFGVTLFEALFAAACRTREQGQHVTLDSTLVSSVKEDKRFHDYSQQKTTDTANVIGRIRQVEGIIELRG</sequence>
<organism evidence="2 3">
    <name type="scientific">Saccharothrix hoggarensis</name>
    <dbReference type="NCBI Taxonomy" id="913853"/>
    <lineage>
        <taxon>Bacteria</taxon>
        <taxon>Bacillati</taxon>
        <taxon>Actinomycetota</taxon>
        <taxon>Actinomycetes</taxon>
        <taxon>Pseudonocardiales</taxon>
        <taxon>Pseudonocardiaceae</taxon>
        <taxon>Saccharothrix</taxon>
    </lineage>
</organism>
<proteinExistence type="predicted"/>
<dbReference type="PANTHER" id="PTHR39639">
    <property type="entry name" value="CHROMOSOME 16, WHOLE GENOME SHOTGUN SEQUENCE"/>
    <property type="match status" value="1"/>
</dbReference>